<comment type="caution">
    <text evidence="1">The sequence shown here is derived from an EMBL/GenBank/DDBJ whole genome shotgun (WGS) entry which is preliminary data.</text>
</comment>
<organism evidence="1 2">
    <name type="scientific">Scylla paramamosain</name>
    <name type="common">Mud crab</name>
    <dbReference type="NCBI Taxonomy" id="85552"/>
    <lineage>
        <taxon>Eukaryota</taxon>
        <taxon>Metazoa</taxon>
        <taxon>Ecdysozoa</taxon>
        <taxon>Arthropoda</taxon>
        <taxon>Crustacea</taxon>
        <taxon>Multicrustacea</taxon>
        <taxon>Malacostraca</taxon>
        <taxon>Eumalacostraca</taxon>
        <taxon>Eucarida</taxon>
        <taxon>Decapoda</taxon>
        <taxon>Pleocyemata</taxon>
        <taxon>Brachyura</taxon>
        <taxon>Eubrachyura</taxon>
        <taxon>Portunoidea</taxon>
        <taxon>Portunidae</taxon>
        <taxon>Portuninae</taxon>
        <taxon>Scylla</taxon>
    </lineage>
</organism>
<proteinExistence type="predicted"/>
<dbReference type="Proteomes" id="UP001487740">
    <property type="component" value="Unassembled WGS sequence"/>
</dbReference>
<dbReference type="EMBL" id="JARAKH010000041">
    <property type="protein sequence ID" value="KAK8380674.1"/>
    <property type="molecule type" value="Genomic_DNA"/>
</dbReference>
<keyword evidence="2" id="KW-1185">Reference proteome</keyword>
<accession>A0AAW0SYZ6</accession>
<reference evidence="1 2" key="1">
    <citation type="submission" date="2023-03" db="EMBL/GenBank/DDBJ databases">
        <title>High-quality genome of Scylla paramamosain provides insights in environmental adaptation.</title>
        <authorList>
            <person name="Zhang L."/>
        </authorList>
    </citation>
    <scope>NUCLEOTIDE SEQUENCE [LARGE SCALE GENOMIC DNA]</scope>
    <source>
        <strain evidence="1">LZ_2023a</strain>
        <tissue evidence="1">Muscle</tissue>
    </source>
</reference>
<sequence length="115" mass="12796">MFGVHSRAENLHRNSLRLWHPPTSWIGFLPCRAAPHVRPATLRGSVVREGRLPVCVPEAEAAGRFHALWPTSDIAFADATKQSEKEQCFLICINKPPREMTGGTLPPIHSILPLK</sequence>
<gene>
    <name evidence="1" type="ORF">O3P69_007947</name>
</gene>
<protein>
    <submittedName>
        <fullName evidence="1">Uncharacterized protein</fullName>
    </submittedName>
</protein>
<dbReference type="AlphaFoldDB" id="A0AAW0SYZ6"/>
<evidence type="ECO:0000313" key="1">
    <source>
        <dbReference type="EMBL" id="KAK8380674.1"/>
    </source>
</evidence>
<name>A0AAW0SYZ6_SCYPA</name>
<evidence type="ECO:0000313" key="2">
    <source>
        <dbReference type="Proteomes" id="UP001487740"/>
    </source>
</evidence>